<name>A0AAD6RZF9_9AGAR</name>
<sequence>MPYTGCSCGARRQGSSNWSLEPSELSVHQKTEHTLNLWTAPTPHSEMPRSSDVVDCTGNGQSGLKWLKAAGLTLSNDIRGSYDGNIRYVTVCFTMSPELADKLRIPEAQRNTMFAYPYMPHEDVQSSCLVNYHALQVKYFPSLCRHISGIPRTGCWVLEVIELLCEHGNPSFNSIRIASYSGDQSFIRYHCVPEVALPSNFITVGDATMQLNPMHGDSTRLHDQSLLSYYGSMCCKPMERETKDNGRVVRWLENKLISAASQDDEVASAFWHIRHMLAADRALLAPTILWKILRTRSLF</sequence>
<keyword evidence="2" id="KW-1185">Reference proteome</keyword>
<dbReference type="Proteomes" id="UP001218188">
    <property type="component" value="Unassembled WGS sequence"/>
</dbReference>
<dbReference type="EMBL" id="JARJCM010000341">
    <property type="protein sequence ID" value="KAJ7018421.1"/>
    <property type="molecule type" value="Genomic_DNA"/>
</dbReference>
<gene>
    <name evidence="1" type="ORF">C8F04DRAFT_1199012</name>
</gene>
<proteinExistence type="predicted"/>
<protein>
    <submittedName>
        <fullName evidence="1">Uncharacterized protein</fullName>
    </submittedName>
</protein>
<accession>A0AAD6RZF9</accession>
<dbReference type="AlphaFoldDB" id="A0AAD6RZF9"/>
<reference evidence="1" key="1">
    <citation type="submission" date="2023-03" db="EMBL/GenBank/DDBJ databases">
        <title>Massive genome expansion in bonnet fungi (Mycena s.s.) driven by repeated elements and novel gene families across ecological guilds.</title>
        <authorList>
            <consortium name="Lawrence Berkeley National Laboratory"/>
            <person name="Harder C.B."/>
            <person name="Miyauchi S."/>
            <person name="Viragh M."/>
            <person name="Kuo A."/>
            <person name="Thoen E."/>
            <person name="Andreopoulos B."/>
            <person name="Lu D."/>
            <person name="Skrede I."/>
            <person name="Drula E."/>
            <person name="Henrissat B."/>
            <person name="Morin E."/>
            <person name="Kohler A."/>
            <person name="Barry K."/>
            <person name="LaButti K."/>
            <person name="Morin E."/>
            <person name="Salamov A."/>
            <person name="Lipzen A."/>
            <person name="Mereny Z."/>
            <person name="Hegedus B."/>
            <person name="Baldrian P."/>
            <person name="Stursova M."/>
            <person name="Weitz H."/>
            <person name="Taylor A."/>
            <person name="Grigoriev I.V."/>
            <person name="Nagy L.G."/>
            <person name="Martin F."/>
            <person name="Kauserud H."/>
        </authorList>
    </citation>
    <scope>NUCLEOTIDE SEQUENCE</scope>
    <source>
        <strain evidence="1">CBHHK200</strain>
    </source>
</reference>
<evidence type="ECO:0000313" key="1">
    <source>
        <dbReference type="EMBL" id="KAJ7018421.1"/>
    </source>
</evidence>
<organism evidence="1 2">
    <name type="scientific">Mycena alexandri</name>
    <dbReference type="NCBI Taxonomy" id="1745969"/>
    <lineage>
        <taxon>Eukaryota</taxon>
        <taxon>Fungi</taxon>
        <taxon>Dikarya</taxon>
        <taxon>Basidiomycota</taxon>
        <taxon>Agaricomycotina</taxon>
        <taxon>Agaricomycetes</taxon>
        <taxon>Agaricomycetidae</taxon>
        <taxon>Agaricales</taxon>
        <taxon>Marasmiineae</taxon>
        <taxon>Mycenaceae</taxon>
        <taxon>Mycena</taxon>
    </lineage>
</organism>
<comment type="caution">
    <text evidence="1">The sequence shown here is derived from an EMBL/GenBank/DDBJ whole genome shotgun (WGS) entry which is preliminary data.</text>
</comment>
<evidence type="ECO:0000313" key="2">
    <source>
        <dbReference type="Proteomes" id="UP001218188"/>
    </source>
</evidence>